<dbReference type="RefSeq" id="WP_230243026.1">
    <property type="nucleotide sequence ID" value="NZ_CP046377.1"/>
</dbReference>
<protein>
    <submittedName>
        <fullName evidence="2">PRD domain-containing protein</fullName>
    </submittedName>
</protein>
<evidence type="ECO:0000259" key="1">
    <source>
        <dbReference type="Pfam" id="PF00874"/>
    </source>
</evidence>
<dbReference type="InterPro" id="IPR036634">
    <property type="entry name" value="PRD_sf"/>
</dbReference>
<dbReference type="EMBL" id="JBIXKD010000023">
    <property type="protein sequence ID" value="MFJ5323266.1"/>
    <property type="molecule type" value="Genomic_DNA"/>
</dbReference>
<organism evidence="2 3">
    <name type="scientific">Pectobacterium parvum</name>
    <dbReference type="NCBI Taxonomy" id="2778550"/>
    <lineage>
        <taxon>Bacteria</taxon>
        <taxon>Pseudomonadati</taxon>
        <taxon>Pseudomonadota</taxon>
        <taxon>Gammaproteobacteria</taxon>
        <taxon>Enterobacterales</taxon>
        <taxon>Pectobacteriaceae</taxon>
        <taxon>Pectobacterium</taxon>
    </lineage>
</organism>
<sequence length="40" mass="4767">MAISWAIRDYVQEKYQMALPKEELTWLTMHISRLAESQTP</sequence>
<dbReference type="InterPro" id="IPR011608">
    <property type="entry name" value="PRD"/>
</dbReference>
<name>A0ABW8G2D5_9GAMM</name>
<proteinExistence type="predicted"/>
<keyword evidence="3" id="KW-1185">Reference proteome</keyword>
<dbReference type="Proteomes" id="UP001617714">
    <property type="component" value="Unassembled WGS sequence"/>
</dbReference>
<dbReference type="Pfam" id="PF00874">
    <property type="entry name" value="PRD"/>
    <property type="match status" value="1"/>
</dbReference>
<dbReference type="Gene3D" id="1.10.1790.10">
    <property type="entry name" value="PRD domain"/>
    <property type="match status" value="1"/>
</dbReference>
<reference evidence="2 3" key="1">
    <citation type="submission" date="2024-10" db="EMBL/GenBank/DDBJ databases">
        <authorList>
            <person name="Lu C.-H."/>
        </authorList>
    </citation>
    <scope>NUCLEOTIDE SEQUENCE [LARGE SCALE GENOMIC DNA]</scope>
    <source>
        <strain evidence="2 3">22QBSP01-2</strain>
    </source>
</reference>
<feature type="domain" description="PRD" evidence="1">
    <location>
        <begin position="4"/>
        <end position="33"/>
    </location>
</feature>
<dbReference type="GeneID" id="301196137"/>
<comment type="caution">
    <text evidence="2">The sequence shown here is derived from an EMBL/GenBank/DDBJ whole genome shotgun (WGS) entry which is preliminary data.</text>
</comment>
<evidence type="ECO:0000313" key="3">
    <source>
        <dbReference type="Proteomes" id="UP001617714"/>
    </source>
</evidence>
<evidence type="ECO:0000313" key="2">
    <source>
        <dbReference type="EMBL" id="MFJ5323266.1"/>
    </source>
</evidence>
<dbReference type="SUPFAM" id="SSF63520">
    <property type="entry name" value="PTS-regulatory domain, PRD"/>
    <property type="match status" value="1"/>
</dbReference>
<accession>A0ABW8G2D5</accession>
<gene>
    <name evidence="2" type="ORF">ACIPSN_18225</name>
</gene>